<proteinExistence type="predicted"/>
<organism evidence="2 3">
    <name type="scientific">Mycena pura</name>
    <dbReference type="NCBI Taxonomy" id="153505"/>
    <lineage>
        <taxon>Eukaryota</taxon>
        <taxon>Fungi</taxon>
        <taxon>Dikarya</taxon>
        <taxon>Basidiomycota</taxon>
        <taxon>Agaricomycotina</taxon>
        <taxon>Agaricomycetes</taxon>
        <taxon>Agaricomycetidae</taxon>
        <taxon>Agaricales</taxon>
        <taxon>Marasmiineae</taxon>
        <taxon>Mycenaceae</taxon>
        <taxon>Mycena</taxon>
    </lineage>
</organism>
<keyword evidence="3" id="KW-1185">Reference proteome</keyword>
<sequence>MSVRASRDSSPSDEPVDPEQQTQACLKRRIAELKHDLAANSGARRTNARSNITMGHIIRKAISFNQPVMAIIGEHDRRAQYAEDHGGLDGLQVDDEQRRLYNAYHELMKLIPGLKQTRYGRLQQGAAAAVGDDNNAIRAAIIAFVPKPTAVDDCLDPESRENRGLEGAVTGRLLCPVEYDWDDPAIRANIINGKTGYAVTADKWPRCIYRYHQYDPSQKFNGFLKAKGLVQVAMHIFTSPSSASDANVSGKYVEDSVEEENIDPSAALELPRKKRKKTSGQPKGSVAAKHDICHSTPRMIAYAAVQQHFNLSDATHWNEVDGAFDYSVYYNNIVDFFENAPGRTSQKKAQELLTWWDRRIFSRSVGSSTSSSTQANSSVRDMHAELEAMES</sequence>
<accession>A0AAD6Y5S5</accession>
<dbReference type="EMBL" id="JARJCW010000053">
    <property type="protein sequence ID" value="KAJ7202897.1"/>
    <property type="molecule type" value="Genomic_DNA"/>
</dbReference>
<feature type="region of interest" description="Disordered" evidence="1">
    <location>
        <begin position="269"/>
        <end position="289"/>
    </location>
</feature>
<evidence type="ECO:0000313" key="3">
    <source>
        <dbReference type="Proteomes" id="UP001219525"/>
    </source>
</evidence>
<comment type="caution">
    <text evidence="2">The sequence shown here is derived from an EMBL/GenBank/DDBJ whole genome shotgun (WGS) entry which is preliminary data.</text>
</comment>
<gene>
    <name evidence="2" type="ORF">GGX14DRAFT_653456</name>
</gene>
<reference evidence="2" key="1">
    <citation type="submission" date="2023-03" db="EMBL/GenBank/DDBJ databases">
        <title>Massive genome expansion in bonnet fungi (Mycena s.s.) driven by repeated elements and novel gene families across ecological guilds.</title>
        <authorList>
            <consortium name="Lawrence Berkeley National Laboratory"/>
            <person name="Harder C.B."/>
            <person name="Miyauchi S."/>
            <person name="Viragh M."/>
            <person name="Kuo A."/>
            <person name="Thoen E."/>
            <person name="Andreopoulos B."/>
            <person name="Lu D."/>
            <person name="Skrede I."/>
            <person name="Drula E."/>
            <person name="Henrissat B."/>
            <person name="Morin E."/>
            <person name="Kohler A."/>
            <person name="Barry K."/>
            <person name="LaButti K."/>
            <person name="Morin E."/>
            <person name="Salamov A."/>
            <person name="Lipzen A."/>
            <person name="Mereny Z."/>
            <person name="Hegedus B."/>
            <person name="Baldrian P."/>
            <person name="Stursova M."/>
            <person name="Weitz H."/>
            <person name="Taylor A."/>
            <person name="Grigoriev I.V."/>
            <person name="Nagy L.G."/>
            <person name="Martin F."/>
            <person name="Kauserud H."/>
        </authorList>
    </citation>
    <scope>NUCLEOTIDE SEQUENCE</scope>
    <source>
        <strain evidence="2">9144</strain>
    </source>
</reference>
<dbReference type="AlphaFoldDB" id="A0AAD6Y5S5"/>
<feature type="region of interest" description="Disordered" evidence="1">
    <location>
        <begin position="1"/>
        <end position="22"/>
    </location>
</feature>
<feature type="compositionally biased region" description="Basic and acidic residues" evidence="1">
    <location>
        <begin position="380"/>
        <end position="391"/>
    </location>
</feature>
<dbReference type="InterPro" id="IPR046521">
    <property type="entry name" value="DUF6698"/>
</dbReference>
<protein>
    <submittedName>
        <fullName evidence="2">Uncharacterized protein</fullName>
    </submittedName>
</protein>
<feature type="region of interest" description="Disordered" evidence="1">
    <location>
        <begin position="366"/>
        <end position="391"/>
    </location>
</feature>
<dbReference type="Proteomes" id="UP001219525">
    <property type="component" value="Unassembled WGS sequence"/>
</dbReference>
<evidence type="ECO:0000256" key="1">
    <source>
        <dbReference type="SAM" id="MobiDB-lite"/>
    </source>
</evidence>
<name>A0AAD6Y5S5_9AGAR</name>
<dbReference type="Pfam" id="PF20414">
    <property type="entry name" value="DUF6698"/>
    <property type="match status" value="1"/>
</dbReference>
<feature type="compositionally biased region" description="Low complexity" evidence="1">
    <location>
        <begin position="366"/>
        <end position="378"/>
    </location>
</feature>
<evidence type="ECO:0000313" key="2">
    <source>
        <dbReference type="EMBL" id="KAJ7202897.1"/>
    </source>
</evidence>